<evidence type="ECO:0000313" key="4">
    <source>
        <dbReference type="EMBL" id="GGH92676.1"/>
    </source>
</evidence>
<dbReference type="Proteomes" id="UP000621856">
    <property type="component" value="Unassembled WGS sequence"/>
</dbReference>
<dbReference type="AlphaFoldDB" id="A0A8J3A1B9"/>
<dbReference type="Gene3D" id="1.10.1470.10">
    <property type="entry name" value="YjbJ"/>
    <property type="match status" value="1"/>
</dbReference>
<dbReference type="EMBL" id="VCJR02000001">
    <property type="protein sequence ID" value="NHK26549.1"/>
    <property type="molecule type" value="Genomic_DNA"/>
</dbReference>
<sequence>MPNTDHVKGEAKKMEGRVKDAVGGATDNPKLQAKGKKDKLEGEARKAKGDLKDATKPKKKH</sequence>
<dbReference type="InterPro" id="IPR008462">
    <property type="entry name" value="CsbD"/>
</dbReference>
<feature type="compositionally biased region" description="Basic and acidic residues" evidence="2">
    <location>
        <begin position="38"/>
        <end position="61"/>
    </location>
</feature>
<reference evidence="4" key="3">
    <citation type="submission" date="2020-09" db="EMBL/GenBank/DDBJ databases">
        <authorList>
            <person name="Sun Q."/>
            <person name="Zhou Y."/>
        </authorList>
    </citation>
    <scope>NUCLEOTIDE SEQUENCE</scope>
    <source>
        <strain evidence="4">CGMCC 1.14984</strain>
    </source>
</reference>
<name>A0A8J3A1B9_9PROT</name>
<evidence type="ECO:0000313" key="7">
    <source>
        <dbReference type="Proteomes" id="UP000818603"/>
    </source>
</evidence>
<keyword evidence="7" id="KW-1185">Reference proteome</keyword>
<dbReference type="Proteomes" id="UP000818603">
    <property type="component" value="Unassembled WGS sequence"/>
</dbReference>
<evidence type="ECO:0000256" key="2">
    <source>
        <dbReference type="SAM" id="MobiDB-lite"/>
    </source>
</evidence>
<dbReference type="Pfam" id="PF05532">
    <property type="entry name" value="CsbD"/>
    <property type="match status" value="1"/>
</dbReference>
<evidence type="ECO:0000256" key="1">
    <source>
        <dbReference type="ARBA" id="ARBA00009129"/>
    </source>
</evidence>
<proteinExistence type="inferred from homology"/>
<evidence type="ECO:0000313" key="5">
    <source>
        <dbReference type="EMBL" id="NHK26549.1"/>
    </source>
</evidence>
<evidence type="ECO:0000259" key="3">
    <source>
        <dbReference type="Pfam" id="PF05532"/>
    </source>
</evidence>
<evidence type="ECO:0000313" key="6">
    <source>
        <dbReference type="Proteomes" id="UP000621856"/>
    </source>
</evidence>
<comment type="caution">
    <text evidence="4">The sequence shown here is derived from an EMBL/GenBank/DDBJ whole genome shotgun (WGS) entry which is preliminary data.</text>
</comment>
<protein>
    <submittedName>
        <fullName evidence="5">CsbD family protein</fullName>
    </submittedName>
</protein>
<dbReference type="InterPro" id="IPR036629">
    <property type="entry name" value="YjbJ_sf"/>
</dbReference>
<dbReference type="RefSeq" id="WP_155136282.1">
    <property type="nucleotide sequence ID" value="NZ_BMGZ01000001.1"/>
</dbReference>
<dbReference type="EMBL" id="BMGZ01000001">
    <property type="protein sequence ID" value="GGH92676.1"/>
    <property type="molecule type" value="Genomic_DNA"/>
</dbReference>
<dbReference type="SUPFAM" id="SSF69047">
    <property type="entry name" value="Hypothetical protein YjbJ"/>
    <property type="match status" value="1"/>
</dbReference>
<organism evidence="4 6">
    <name type="scientific">Aquisalinus luteolus</name>
    <dbReference type="NCBI Taxonomy" id="1566827"/>
    <lineage>
        <taxon>Bacteria</taxon>
        <taxon>Pseudomonadati</taxon>
        <taxon>Pseudomonadota</taxon>
        <taxon>Alphaproteobacteria</taxon>
        <taxon>Parvularculales</taxon>
        <taxon>Parvularculaceae</taxon>
        <taxon>Aquisalinus</taxon>
    </lineage>
</organism>
<feature type="domain" description="CsbD-like" evidence="3">
    <location>
        <begin position="5"/>
        <end position="56"/>
    </location>
</feature>
<reference evidence="5 7" key="2">
    <citation type="submission" date="2020-02" db="EMBL/GenBank/DDBJ databases">
        <title>Genome sequence of Parvularcula flava strain NH6-79.</title>
        <authorList>
            <person name="Abdul Karim M.H."/>
            <person name="Lam M.Q."/>
            <person name="Chen S.J."/>
            <person name="Yahya A."/>
            <person name="Shahir S."/>
            <person name="Shamsir M.S."/>
            <person name="Chong C.S."/>
        </authorList>
    </citation>
    <scope>NUCLEOTIDE SEQUENCE [LARGE SCALE GENOMIC DNA]</scope>
    <source>
        <strain evidence="5 7">NH6-79</strain>
    </source>
</reference>
<accession>A0A8J3A1B9</accession>
<gene>
    <name evidence="5" type="ORF">FF098_001350</name>
    <name evidence="4" type="ORF">GCM10011355_02730</name>
</gene>
<comment type="similarity">
    <text evidence="1">Belongs to the UPF0337 (CsbD) family.</text>
</comment>
<reference evidence="4" key="1">
    <citation type="journal article" date="2014" name="Int. J. Syst. Evol. Microbiol.">
        <title>Complete genome sequence of Corynebacterium casei LMG S-19264T (=DSM 44701T), isolated from a smear-ripened cheese.</title>
        <authorList>
            <consortium name="US DOE Joint Genome Institute (JGI-PGF)"/>
            <person name="Walter F."/>
            <person name="Albersmeier A."/>
            <person name="Kalinowski J."/>
            <person name="Ruckert C."/>
        </authorList>
    </citation>
    <scope>NUCLEOTIDE SEQUENCE</scope>
    <source>
        <strain evidence="4">CGMCC 1.14984</strain>
    </source>
</reference>
<feature type="region of interest" description="Disordered" evidence="2">
    <location>
        <begin position="1"/>
        <end position="61"/>
    </location>
</feature>
<feature type="compositionally biased region" description="Basic and acidic residues" evidence="2">
    <location>
        <begin position="1"/>
        <end position="20"/>
    </location>
</feature>